<dbReference type="Pfam" id="PF00512">
    <property type="entry name" value="HisKA"/>
    <property type="match status" value="1"/>
</dbReference>
<keyword evidence="5" id="KW-1003">Cell membrane</keyword>
<dbReference type="Pfam" id="PF02518">
    <property type="entry name" value="HATPase_c"/>
    <property type="match status" value="1"/>
</dbReference>
<evidence type="ECO:0000313" key="21">
    <source>
        <dbReference type="Proteomes" id="UP000179118"/>
    </source>
</evidence>
<dbReference type="SUPFAM" id="SSF55874">
    <property type="entry name" value="ATPase domain of HSP90 chaperone/DNA topoisomerase II/histidine kinase"/>
    <property type="match status" value="1"/>
</dbReference>
<evidence type="ECO:0000256" key="4">
    <source>
        <dbReference type="ARBA" id="ARBA00012438"/>
    </source>
</evidence>
<evidence type="ECO:0000256" key="16">
    <source>
        <dbReference type="SAM" id="Phobius"/>
    </source>
</evidence>
<dbReference type="PROSITE" id="PS50112">
    <property type="entry name" value="PAS"/>
    <property type="match status" value="1"/>
</dbReference>
<comment type="catalytic activity">
    <reaction evidence="1">
        <text>ATP + protein L-histidine = ADP + protein N-phospho-L-histidine.</text>
        <dbReference type="EC" id="2.7.13.3"/>
    </reaction>
</comment>
<keyword evidence="8 16" id="KW-0812">Transmembrane</keyword>
<dbReference type="InterPro" id="IPR036890">
    <property type="entry name" value="HATPase_C_sf"/>
</dbReference>
<feature type="domain" description="PAS" evidence="18">
    <location>
        <begin position="452"/>
        <end position="499"/>
    </location>
</feature>
<evidence type="ECO:0000256" key="14">
    <source>
        <dbReference type="ARBA" id="ARBA00023136"/>
    </source>
</evidence>
<dbReference type="Gene3D" id="3.30.565.10">
    <property type="entry name" value="Histidine kinase-like ATPase, C-terminal domain"/>
    <property type="match status" value="1"/>
</dbReference>
<name>A0A1G2S8S3_9BACT</name>
<keyword evidence="13" id="KW-0902">Two-component regulatory system</keyword>
<dbReference type="CDD" id="cd00082">
    <property type="entry name" value="HisKA"/>
    <property type="match status" value="1"/>
</dbReference>
<gene>
    <name evidence="20" type="ORF">A3D51_01865</name>
</gene>
<comment type="caution">
    <text evidence="20">The sequence shown here is derived from an EMBL/GenBank/DDBJ whole genome shotgun (WGS) entry which is preliminary data.</text>
</comment>
<feature type="domain" description="HAMP" evidence="19">
    <location>
        <begin position="343"/>
        <end position="398"/>
    </location>
</feature>
<dbReference type="SUPFAM" id="SSF47384">
    <property type="entry name" value="Homodimeric domain of signal transducing histidine kinase"/>
    <property type="match status" value="1"/>
</dbReference>
<dbReference type="GO" id="GO:0005524">
    <property type="term" value="F:ATP binding"/>
    <property type="evidence" value="ECO:0007669"/>
    <property type="project" value="UniProtKB-KW"/>
</dbReference>
<keyword evidence="15" id="KW-0175">Coiled coil</keyword>
<reference evidence="20 21" key="1">
    <citation type="journal article" date="2016" name="Nat. Commun.">
        <title>Thousands of microbial genomes shed light on interconnected biogeochemical processes in an aquifer system.</title>
        <authorList>
            <person name="Anantharaman K."/>
            <person name="Brown C.T."/>
            <person name="Hug L.A."/>
            <person name="Sharon I."/>
            <person name="Castelle C.J."/>
            <person name="Probst A.J."/>
            <person name="Thomas B.C."/>
            <person name="Singh A."/>
            <person name="Wilkins M.J."/>
            <person name="Karaoz U."/>
            <person name="Brodie E.L."/>
            <person name="Williams K.H."/>
            <person name="Hubbard S.S."/>
            <person name="Banfield J.F."/>
        </authorList>
    </citation>
    <scope>NUCLEOTIDE SEQUENCE [LARGE SCALE GENOMIC DNA]</scope>
</reference>
<feature type="transmembrane region" description="Helical" evidence="16">
    <location>
        <begin position="7"/>
        <end position="28"/>
    </location>
</feature>
<dbReference type="InterPro" id="IPR035965">
    <property type="entry name" value="PAS-like_dom_sf"/>
</dbReference>
<dbReference type="PANTHER" id="PTHR42878">
    <property type="entry name" value="TWO-COMPONENT HISTIDINE KINASE"/>
    <property type="match status" value="1"/>
</dbReference>
<dbReference type="InterPro" id="IPR036097">
    <property type="entry name" value="HisK_dim/P_sf"/>
</dbReference>
<dbReference type="Gene3D" id="6.10.340.10">
    <property type="match status" value="1"/>
</dbReference>
<organism evidence="20 21">
    <name type="scientific">Candidatus Yonathbacteria bacterium RIFCSPHIGHO2_02_FULL_44_14</name>
    <dbReference type="NCBI Taxonomy" id="1802724"/>
    <lineage>
        <taxon>Bacteria</taxon>
        <taxon>Candidatus Yonathiibacteriota</taxon>
    </lineage>
</organism>
<dbReference type="NCBIfam" id="TIGR00229">
    <property type="entry name" value="sensory_box"/>
    <property type="match status" value="1"/>
</dbReference>
<keyword evidence="11" id="KW-0067">ATP-binding</keyword>
<evidence type="ECO:0000256" key="6">
    <source>
        <dbReference type="ARBA" id="ARBA00022553"/>
    </source>
</evidence>
<dbReference type="SMART" id="SM00388">
    <property type="entry name" value="HisKA"/>
    <property type="match status" value="1"/>
</dbReference>
<evidence type="ECO:0000256" key="9">
    <source>
        <dbReference type="ARBA" id="ARBA00022741"/>
    </source>
</evidence>
<evidence type="ECO:0000256" key="12">
    <source>
        <dbReference type="ARBA" id="ARBA00022989"/>
    </source>
</evidence>
<dbReference type="InterPro" id="IPR000014">
    <property type="entry name" value="PAS"/>
</dbReference>
<evidence type="ECO:0000313" key="20">
    <source>
        <dbReference type="EMBL" id="OHA81078.1"/>
    </source>
</evidence>
<keyword evidence="6" id="KW-0597">Phosphoprotein</keyword>
<dbReference type="InterPro" id="IPR003661">
    <property type="entry name" value="HisK_dim/P_dom"/>
</dbReference>
<dbReference type="GO" id="GO:0030295">
    <property type="term" value="F:protein kinase activator activity"/>
    <property type="evidence" value="ECO:0007669"/>
    <property type="project" value="TreeGrafter"/>
</dbReference>
<evidence type="ECO:0000259" key="18">
    <source>
        <dbReference type="PROSITE" id="PS50112"/>
    </source>
</evidence>
<dbReference type="Gene3D" id="3.30.450.20">
    <property type="entry name" value="PAS domain"/>
    <property type="match status" value="1"/>
</dbReference>
<evidence type="ECO:0000256" key="3">
    <source>
        <dbReference type="ARBA" id="ARBA00004236"/>
    </source>
</evidence>
<evidence type="ECO:0000256" key="11">
    <source>
        <dbReference type="ARBA" id="ARBA00022840"/>
    </source>
</evidence>
<dbReference type="Gene3D" id="1.10.287.130">
    <property type="match status" value="1"/>
</dbReference>
<evidence type="ECO:0000256" key="13">
    <source>
        <dbReference type="ARBA" id="ARBA00023012"/>
    </source>
</evidence>
<feature type="transmembrane region" description="Helical" evidence="16">
    <location>
        <begin position="321"/>
        <end position="345"/>
    </location>
</feature>
<accession>A0A1G2S8S3</accession>
<protein>
    <recommendedName>
        <fullName evidence="4">histidine kinase</fullName>
        <ecNumber evidence="4">2.7.13.3</ecNumber>
    </recommendedName>
</protein>
<dbReference type="PANTHER" id="PTHR42878:SF7">
    <property type="entry name" value="SENSOR HISTIDINE KINASE GLRK"/>
    <property type="match status" value="1"/>
</dbReference>
<evidence type="ECO:0000256" key="7">
    <source>
        <dbReference type="ARBA" id="ARBA00022679"/>
    </source>
</evidence>
<dbReference type="Proteomes" id="UP000179118">
    <property type="component" value="Unassembled WGS sequence"/>
</dbReference>
<dbReference type="InterPro" id="IPR003594">
    <property type="entry name" value="HATPase_dom"/>
</dbReference>
<dbReference type="EMBL" id="MHUT01000011">
    <property type="protein sequence ID" value="OHA81078.1"/>
    <property type="molecule type" value="Genomic_DNA"/>
</dbReference>
<dbReference type="SUPFAM" id="SSF158472">
    <property type="entry name" value="HAMP domain-like"/>
    <property type="match status" value="1"/>
</dbReference>
<evidence type="ECO:0000256" key="5">
    <source>
        <dbReference type="ARBA" id="ARBA00022475"/>
    </source>
</evidence>
<evidence type="ECO:0000256" key="10">
    <source>
        <dbReference type="ARBA" id="ARBA00022777"/>
    </source>
</evidence>
<dbReference type="CDD" id="cd06225">
    <property type="entry name" value="HAMP"/>
    <property type="match status" value="1"/>
</dbReference>
<keyword evidence="7" id="KW-0808">Transferase</keyword>
<dbReference type="PROSITE" id="PS50885">
    <property type="entry name" value="HAMP"/>
    <property type="match status" value="1"/>
</dbReference>
<dbReference type="InterPro" id="IPR005467">
    <property type="entry name" value="His_kinase_dom"/>
</dbReference>
<feature type="coiled-coil region" evidence="15">
    <location>
        <begin position="390"/>
        <end position="424"/>
    </location>
</feature>
<dbReference type="GO" id="GO:0007234">
    <property type="term" value="P:osmosensory signaling via phosphorelay pathway"/>
    <property type="evidence" value="ECO:0007669"/>
    <property type="project" value="TreeGrafter"/>
</dbReference>
<dbReference type="InterPro" id="IPR004358">
    <property type="entry name" value="Sig_transdc_His_kin-like_C"/>
</dbReference>
<dbReference type="InterPro" id="IPR003660">
    <property type="entry name" value="HAMP_dom"/>
</dbReference>
<feature type="domain" description="Histidine kinase" evidence="17">
    <location>
        <begin position="588"/>
        <end position="808"/>
    </location>
</feature>
<evidence type="ECO:0000256" key="8">
    <source>
        <dbReference type="ARBA" id="ARBA00022692"/>
    </source>
</evidence>
<evidence type="ECO:0000256" key="1">
    <source>
        <dbReference type="ARBA" id="ARBA00000085"/>
    </source>
</evidence>
<keyword evidence="9" id="KW-0547">Nucleotide-binding</keyword>
<dbReference type="SMART" id="SM00304">
    <property type="entry name" value="HAMP"/>
    <property type="match status" value="1"/>
</dbReference>
<dbReference type="GO" id="GO:0005886">
    <property type="term" value="C:plasma membrane"/>
    <property type="evidence" value="ECO:0007669"/>
    <property type="project" value="UniProtKB-SubCell"/>
</dbReference>
<dbReference type="AlphaFoldDB" id="A0A1G2S8S3"/>
<proteinExistence type="predicted"/>
<dbReference type="SUPFAM" id="SSF55785">
    <property type="entry name" value="PYP-like sensor domain (PAS domain)"/>
    <property type="match status" value="1"/>
</dbReference>
<evidence type="ECO:0000256" key="15">
    <source>
        <dbReference type="SAM" id="Coils"/>
    </source>
</evidence>
<dbReference type="Pfam" id="PF00672">
    <property type="entry name" value="HAMP"/>
    <property type="match status" value="1"/>
</dbReference>
<dbReference type="EC" id="2.7.13.3" evidence="4"/>
<evidence type="ECO:0000259" key="19">
    <source>
        <dbReference type="PROSITE" id="PS50885"/>
    </source>
</evidence>
<evidence type="ECO:0000259" key="17">
    <source>
        <dbReference type="PROSITE" id="PS50109"/>
    </source>
</evidence>
<dbReference type="FunFam" id="3.30.565.10:FF:000023">
    <property type="entry name" value="PAS domain-containing sensor histidine kinase"/>
    <property type="match status" value="1"/>
</dbReference>
<dbReference type="SMART" id="SM00387">
    <property type="entry name" value="HATPase_c"/>
    <property type="match status" value="1"/>
</dbReference>
<comment type="subcellular location">
    <subcellularLocation>
        <location evidence="3">Cell membrane</location>
    </subcellularLocation>
    <subcellularLocation>
        <location evidence="2">Membrane</location>
        <topology evidence="2">Multi-pass membrane protein</topology>
    </subcellularLocation>
</comment>
<evidence type="ECO:0000256" key="2">
    <source>
        <dbReference type="ARBA" id="ARBA00004141"/>
    </source>
</evidence>
<dbReference type="PROSITE" id="PS50109">
    <property type="entry name" value="HIS_KIN"/>
    <property type="match status" value="1"/>
</dbReference>
<dbReference type="CDD" id="cd00130">
    <property type="entry name" value="PAS"/>
    <property type="match status" value="1"/>
</dbReference>
<dbReference type="InterPro" id="IPR050351">
    <property type="entry name" value="BphY/WalK/GraS-like"/>
</dbReference>
<dbReference type="PRINTS" id="PR00344">
    <property type="entry name" value="BCTRLSENSOR"/>
</dbReference>
<dbReference type="GO" id="GO:0000155">
    <property type="term" value="F:phosphorelay sensor kinase activity"/>
    <property type="evidence" value="ECO:0007669"/>
    <property type="project" value="InterPro"/>
</dbReference>
<dbReference type="SMART" id="SM00091">
    <property type="entry name" value="PAS"/>
    <property type="match status" value="1"/>
</dbReference>
<keyword evidence="12 16" id="KW-1133">Transmembrane helix</keyword>
<dbReference type="Pfam" id="PF13426">
    <property type="entry name" value="PAS_9"/>
    <property type="match status" value="1"/>
</dbReference>
<keyword evidence="10" id="KW-0418">Kinase</keyword>
<dbReference type="GO" id="GO:0000156">
    <property type="term" value="F:phosphorelay response regulator activity"/>
    <property type="evidence" value="ECO:0007669"/>
    <property type="project" value="TreeGrafter"/>
</dbReference>
<sequence>MKLRTQAAIFFGLFLFVITLGIFLYTQYVIGGVFKKQTTDNFRIIAEQTESTYLVFREVIKTRTLDWSSDIKIQSIAKAILAASEGSPDRTRLAKEFSVYLNEKKMPYDKTIFLVDLINRNGIIFASTKPERIGRDENIEKTSIGNKTHNFDEVTNSKFGEAFVSGVVIEDRESPVPFIHSSVLLFSEDKTGEFVPLDAILLIHFANLSQAAEALGASSNNETVRLTTGLFLKSYETSDVYLVNSERTMVTPSRYVQDITQRQKVDTFPVRECLNNGREIHGEYDNYQGVRVIGSSMCFQKERDVIIVEVQKDEIFSTMTALARGTAVASVAVFVLGIFIIFFFVRRPLARISEVVTALNCAIKGDLTIRTPVSGKDETADLARAFNIMIETVQASQEKLNVANEKIKKEASLLERDVKVHEQQEKFLDQSRRAQVNLLEDAWQAKERLEVEKNRLQTILSSIGDGLLIIDGAYRVVLINPVAATMFGMAREEINGKDLRTIITFWKKRKEVIPPALWPFEEVFLTKKTIEVTLDDDFSISTENHTEKIPIVFSVAPLDGVVAGAVVVIRDATKDRELDDAKSGFISVASHQLRTPLTTIRWYAEMLLSGDAGELSASQRDFLTEVHGGAERLYQTVDLLLGISRVESGKIKTIKTPIDLDVFTGEIAKELAPQIDEKKLVLNIISGDMGPVVVSQDSLTLRQVVLNLISNAIRYSNENGTIEIKWSVDNEKKEVVYMVRDNGIGIPENQRPRIFSKFFRAENARAWAPDGSGLGLALVKDLVESWGGKVWFEGTEGQGTTFFFTVPL</sequence>
<dbReference type="CDD" id="cd00075">
    <property type="entry name" value="HATPase"/>
    <property type="match status" value="1"/>
</dbReference>
<keyword evidence="14 16" id="KW-0472">Membrane</keyword>